<dbReference type="OrthoDB" id="9789493at2"/>
<dbReference type="GO" id="GO:0008813">
    <property type="term" value="F:chorismate lyase activity"/>
    <property type="evidence" value="ECO:0007669"/>
    <property type="project" value="UniProtKB-UniRule"/>
</dbReference>
<dbReference type="Pfam" id="PF04345">
    <property type="entry name" value="Chor_lyase"/>
    <property type="match status" value="1"/>
</dbReference>
<evidence type="ECO:0000313" key="5">
    <source>
        <dbReference type="EMBL" id="SFJ74494.1"/>
    </source>
</evidence>
<dbReference type="PANTHER" id="PTHR38683">
    <property type="entry name" value="CHORISMATE PYRUVATE-LYASE"/>
    <property type="match status" value="1"/>
</dbReference>
<comment type="function">
    <text evidence="4">Removes the pyruvyl group from chorismate, with concomitant aromatization of the ring, to provide 4-hydroxybenzoate (4HB) for the ubiquinone pathway.</text>
</comment>
<dbReference type="InterPro" id="IPR007440">
    <property type="entry name" value="Chorismate--pyruvate_lyase"/>
</dbReference>
<dbReference type="PANTHER" id="PTHR38683:SF1">
    <property type="entry name" value="CHORISMATE PYRUVATE-LYASE"/>
    <property type="match status" value="1"/>
</dbReference>
<dbReference type="AlphaFoldDB" id="A0A1I3TT93"/>
<dbReference type="STRING" id="45496.SAMN04488079_10141"/>
<reference evidence="6" key="1">
    <citation type="submission" date="2016-10" db="EMBL/GenBank/DDBJ databases">
        <authorList>
            <person name="Varghese N."/>
            <person name="Submissions S."/>
        </authorList>
    </citation>
    <scope>NUCLEOTIDE SEQUENCE [LARGE SCALE GENOMIC DNA]</scope>
    <source>
        <strain evidence="6">DSM 11578</strain>
    </source>
</reference>
<name>A0A1I3TT93_9GAMM</name>
<keyword evidence="1 4" id="KW-0963">Cytoplasm</keyword>
<dbReference type="GO" id="GO:0042866">
    <property type="term" value="P:pyruvate biosynthetic process"/>
    <property type="evidence" value="ECO:0007669"/>
    <property type="project" value="UniProtKB-UniRule"/>
</dbReference>
<feature type="binding site" evidence="4">
    <location>
        <position position="72"/>
    </location>
    <ligand>
        <name>substrate</name>
    </ligand>
</feature>
<comment type="subcellular location">
    <subcellularLocation>
        <location evidence="4">Cytoplasm</location>
    </subcellularLocation>
</comment>
<dbReference type="InterPro" id="IPR028978">
    <property type="entry name" value="Chorismate_lyase_/UTRA_dom_sf"/>
</dbReference>
<sequence>MKHWTNWLPARKQSLPHDLREWLTDTGSLTKRLQYVSEQAVNVELLHYDWHTALPEESLFLQQPLRRIQLEREVLLCDGDKPEIYARTIIPQSTYQVLPSRFDNLGTKPLGQMLFDEPTLSRSDIQVACLTPQHWLYQLATEVLDIGPDMLWARRSCFYLNGHPVLVCEIFLPSEKWSYV</sequence>
<dbReference type="Proteomes" id="UP000198924">
    <property type="component" value="Unassembled WGS sequence"/>
</dbReference>
<evidence type="ECO:0000256" key="4">
    <source>
        <dbReference type="HAMAP-Rule" id="MF_01632"/>
    </source>
</evidence>
<dbReference type="EMBL" id="FOSH01000001">
    <property type="protein sequence ID" value="SFJ74494.1"/>
    <property type="molecule type" value="Genomic_DNA"/>
</dbReference>
<dbReference type="HAMAP" id="MF_01632">
    <property type="entry name" value="UbiC"/>
    <property type="match status" value="1"/>
</dbReference>
<keyword evidence="3 4" id="KW-0456">Lyase</keyword>
<evidence type="ECO:0000313" key="6">
    <source>
        <dbReference type="Proteomes" id="UP000198924"/>
    </source>
</evidence>
<comment type="caution">
    <text evidence="4">Lacks conserved residue(s) required for the propagation of feature annotation.</text>
</comment>
<comment type="catalytic activity">
    <reaction evidence="4">
        <text>chorismate = 4-hydroxybenzoate + pyruvate</text>
        <dbReference type="Rhea" id="RHEA:16505"/>
        <dbReference type="ChEBI" id="CHEBI:15361"/>
        <dbReference type="ChEBI" id="CHEBI:17879"/>
        <dbReference type="ChEBI" id="CHEBI:29748"/>
        <dbReference type="EC" id="4.1.3.40"/>
    </reaction>
</comment>
<proteinExistence type="inferred from homology"/>
<dbReference type="SUPFAM" id="SSF64288">
    <property type="entry name" value="Chorismate lyase-like"/>
    <property type="match status" value="1"/>
</dbReference>
<evidence type="ECO:0000256" key="1">
    <source>
        <dbReference type="ARBA" id="ARBA00022490"/>
    </source>
</evidence>
<organism evidence="5 6">
    <name type="scientific">Methylophaga sulfidovorans</name>
    <dbReference type="NCBI Taxonomy" id="45496"/>
    <lineage>
        <taxon>Bacteria</taxon>
        <taxon>Pseudomonadati</taxon>
        <taxon>Pseudomonadota</taxon>
        <taxon>Gammaproteobacteria</taxon>
        <taxon>Thiotrichales</taxon>
        <taxon>Piscirickettsiaceae</taxon>
        <taxon>Methylophaga</taxon>
    </lineage>
</organism>
<feature type="binding site" evidence="4">
    <location>
        <position position="169"/>
    </location>
    <ligand>
        <name>substrate</name>
    </ligand>
</feature>
<keyword evidence="2 4" id="KW-0831">Ubiquinone biosynthesis</keyword>
<gene>
    <name evidence="4" type="primary">ubiC</name>
    <name evidence="5" type="ORF">SAMN04488079_10141</name>
</gene>
<feature type="binding site" evidence="4">
    <location>
        <position position="110"/>
    </location>
    <ligand>
        <name>substrate</name>
    </ligand>
</feature>
<dbReference type="RefSeq" id="WP_091711186.1">
    <property type="nucleotide sequence ID" value="NZ_FOSH01000001.1"/>
</dbReference>
<accession>A0A1I3TT93</accession>
<evidence type="ECO:0000256" key="2">
    <source>
        <dbReference type="ARBA" id="ARBA00022688"/>
    </source>
</evidence>
<protein>
    <recommendedName>
        <fullName evidence="4">Probable chorismate pyruvate-lyase</fullName>
        <shortName evidence="4">CL</shortName>
        <shortName evidence="4">CPL</shortName>
        <ecNumber evidence="4">4.1.3.40</ecNumber>
    </recommendedName>
</protein>
<comment type="similarity">
    <text evidence="4">Belongs to the UbiC family.</text>
</comment>
<dbReference type="UniPathway" id="UPA00232"/>
<keyword evidence="6" id="KW-1185">Reference proteome</keyword>
<keyword evidence="4" id="KW-0670">Pyruvate</keyword>
<dbReference type="EC" id="4.1.3.40" evidence="4"/>
<comment type="pathway">
    <text evidence="4">Cofactor biosynthesis; ubiquinone biosynthesis.</text>
</comment>
<dbReference type="GO" id="GO:0005829">
    <property type="term" value="C:cytosol"/>
    <property type="evidence" value="ECO:0007669"/>
    <property type="project" value="TreeGrafter"/>
</dbReference>
<dbReference type="Gene3D" id="3.40.1410.10">
    <property type="entry name" value="Chorismate lyase-like"/>
    <property type="match status" value="1"/>
</dbReference>
<evidence type="ECO:0000256" key="3">
    <source>
        <dbReference type="ARBA" id="ARBA00023239"/>
    </source>
</evidence>
<dbReference type="GO" id="GO:0006744">
    <property type="term" value="P:ubiquinone biosynthetic process"/>
    <property type="evidence" value="ECO:0007669"/>
    <property type="project" value="UniProtKB-UniRule"/>
</dbReference>